<evidence type="ECO:0008006" key="3">
    <source>
        <dbReference type="Google" id="ProtNLM"/>
    </source>
</evidence>
<dbReference type="Proteomes" id="UP000434580">
    <property type="component" value="Unassembled WGS sequence"/>
</dbReference>
<name>A0A5S9N661_9GAMM</name>
<evidence type="ECO:0000313" key="2">
    <source>
        <dbReference type="Proteomes" id="UP000434580"/>
    </source>
</evidence>
<gene>
    <name evidence="1" type="ORF">DPBNPPHM_00157</name>
</gene>
<reference evidence="1 2" key="1">
    <citation type="submission" date="2019-11" db="EMBL/GenBank/DDBJ databases">
        <authorList>
            <person name="Holert J."/>
        </authorList>
    </citation>
    <scope>NUCLEOTIDE SEQUENCE [LARGE SCALE GENOMIC DNA]</scope>
    <source>
        <strain evidence="1">BC5_2</strain>
    </source>
</reference>
<sequence length="109" mass="12629">MNKAFLDHSFNKIVEISHDPQFARVFVEGKLRQLEEVAEVIRSSEGEDSPENVLNYRLTHRAFSQCLDYINNPSSVVTETDYYIYYSFLATALQKAEQIIDDELAHLEL</sequence>
<proteinExistence type="predicted"/>
<accession>A0A5S9N661</accession>
<evidence type="ECO:0000313" key="1">
    <source>
        <dbReference type="EMBL" id="CAA0079592.1"/>
    </source>
</evidence>
<protein>
    <recommendedName>
        <fullName evidence="3">HEPN domain-containing protein</fullName>
    </recommendedName>
</protein>
<organism evidence="1 2">
    <name type="scientific">BD1-7 clade bacterium</name>
    <dbReference type="NCBI Taxonomy" id="2029982"/>
    <lineage>
        <taxon>Bacteria</taxon>
        <taxon>Pseudomonadati</taxon>
        <taxon>Pseudomonadota</taxon>
        <taxon>Gammaproteobacteria</taxon>
        <taxon>Cellvibrionales</taxon>
        <taxon>Spongiibacteraceae</taxon>
        <taxon>BD1-7 clade</taxon>
    </lineage>
</organism>
<dbReference type="AlphaFoldDB" id="A0A5S9N661"/>
<dbReference type="EMBL" id="CACSII010000001">
    <property type="protein sequence ID" value="CAA0079592.1"/>
    <property type="molecule type" value="Genomic_DNA"/>
</dbReference>
<dbReference type="OrthoDB" id="7069084at2"/>